<dbReference type="PANTHER" id="PTHR36114">
    <property type="entry name" value="16.7 KDA PROTEIN IN WHIE LOCUS"/>
    <property type="match status" value="1"/>
</dbReference>
<evidence type="ECO:0000313" key="2">
    <source>
        <dbReference type="EMBL" id="BDP43156.1"/>
    </source>
</evidence>
<dbReference type="Gene3D" id="2.60.120.10">
    <property type="entry name" value="Jelly Rolls"/>
    <property type="match status" value="1"/>
</dbReference>
<dbReference type="InterPro" id="IPR013096">
    <property type="entry name" value="Cupin_2"/>
</dbReference>
<name>A0ABM8AH78_9DEIO</name>
<organism evidence="2 3">
    <name type="scientific">Deinococcus aetherius</name>
    <dbReference type="NCBI Taxonomy" id="200252"/>
    <lineage>
        <taxon>Bacteria</taxon>
        <taxon>Thermotogati</taxon>
        <taxon>Deinococcota</taxon>
        <taxon>Deinococci</taxon>
        <taxon>Deinococcales</taxon>
        <taxon>Deinococcaceae</taxon>
        <taxon>Deinococcus</taxon>
    </lineage>
</organism>
<dbReference type="Pfam" id="PF07883">
    <property type="entry name" value="Cupin_2"/>
    <property type="match status" value="1"/>
</dbReference>
<feature type="domain" description="Cupin type-2" evidence="1">
    <location>
        <begin position="40"/>
        <end position="97"/>
    </location>
</feature>
<dbReference type="InterPro" id="IPR052044">
    <property type="entry name" value="PKS_Associated_Protein"/>
</dbReference>
<dbReference type="InterPro" id="IPR011051">
    <property type="entry name" value="RmlC_Cupin_sf"/>
</dbReference>
<dbReference type="Proteomes" id="UP001064971">
    <property type="component" value="Chromosome"/>
</dbReference>
<evidence type="ECO:0000313" key="3">
    <source>
        <dbReference type="Proteomes" id="UP001064971"/>
    </source>
</evidence>
<dbReference type="SUPFAM" id="SSF51182">
    <property type="entry name" value="RmlC-like cupins"/>
    <property type="match status" value="1"/>
</dbReference>
<keyword evidence="3" id="KW-1185">Reference proteome</keyword>
<dbReference type="PANTHER" id="PTHR36114:SF1">
    <property type="entry name" value="16.7 KDA PROTEIN IN WHIE LOCUS"/>
    <property type="match status" value="1"/>
</dbReference>
<reference evidence="2" key="1">
    <citation type="submission" date="2022-07" db="EMBL/GenBank/DDBJ databases">
        <title>Complete Genome Sequence of the Radioresistant Bacterium Deinococcus aetherius ST0316, Isolated from the Air Dust collected in Lower Stratosphere above Japan.</title>
        <authorList>
            <person name="Satoh K."/>
            <person name="Hagiwara K."/>
            <person name="Katsumata K."/>
            <person name="Kubo A."/>
            <person name="Yokobori S."/>
            <person name="Yamagishi A."/>
            <person name="Oono Y."/>
            <person name="Narumi I."/>
        </authorList>
    </citation>
    <scope>NUCLEOTIDE SEQUENCE</scope>
    <source>
        <strain evidence="2">ST0316</strain>
    </source>
</reference>
<proteinExistence type="predicted"/>
<evidence type="ECO:0000259" key="1">
    <source>
        <dbReference type="Pfam" id="PF07883"/>
    </source>
</evidence>
<dbReference type="CDD" id="cd02226">
    <property type="entry name" value="cupin_YdbB-like"/>
    <property type="match status" value="1"/>
</dbReference>
<dbReference type="EMBL" id="AP026560">
    <property type="protein sequence ID" value="BDP43156.1"/>
    <property type="molecule type" value="Genomic_DNA"/>
</dbReference>
<dbReference type="GO" id="GO:0016853">
    <property type="term" value="F:isomerase activity"/>
    <property type="evidence" value="ECO:0007669"/>
    <property type="project" value="UniProtKB-KW"/>
</dbReference>
<dbReference type="RefSeq" id="WP_264775818.1">
    <property type="nucleotide sequence ID" value="NZ_AP026560.1"/>
</dbReference>
<gene>
    <name evidence="2" type="ORF">DAETH_31250</name>
</gene>
<accession>A0ABM8AH78</accession>
<dbReference type="InterPro" id="IPR014710">
    <property type="entry name" value="RmlC-like_jellyroll"/>
</dbReference>
<keyword evidence="2" id="KW-0413">Isomerase</keyword>
<protein>
    <submittedName>
        <fullName evidence="2">Mannose-6-phosphate isomerase</fullName>
    </submittedName>
</protein>
<sequence>MSRPQTVSLQEKFDLFTDHWSPRIVGELNGQQVKLAKISGEFIWHAHEHEDELFLVTRGTLRMRFRTHEAVVGVGEFIIVPRGVEHQPVADTEEVWMLLFEPASTVNTGTAGGERTVTELGRL</sequence>